<evidence type="ECO:0000256" key="6">
    <source>
        <dbReference type="SAM" id="SignalP"/>
    </source>
</evidence>
<evidence type="ECO:0000313" key="9">
    <source>
        <dbReference type="Proteomes" id="UP001159364"/>
    </source>
</evidence>
<keyword evidence="9" id="KW-1185">Reference proteome</keyword>
<evidence type="ECO:0000256" key="4">
    <source>
        <dbReference type="ARBA" id="ARBA00022737"/>
    </source>
</evidence>
<evidence type="ECO:0000259" key="7">
    <source>
        <dbReference type="PROSITE" id="PS51473"/>
    </source>
</evidence>
<evidence type="ECO:0000313" key="8">
    <source>
        <dbReference type="EMBL" id="KAJ8749173.1"/>
    </source>
</evidence>
<dbReference type="PANTHER" id="PTHR32411:SF43">
    <property type="entry name" value="CYSTEINE-RICH REPEAT SECRETORY PROTEIN 38"/>
    <property type="match status" value="1"/>
</dbReference>
<dbReference type="InterPro" id="IPR050581">
    <property type="entry name" value="CRR_secretory_protein"/>
</dbReference>
<evidence type="ECO:0000256" key="2">
    <source>
        <dbReference type="ARBA" id="ARBA00022525"/>
    </source>
</evidence>
<organism evidence="8 9">
    <name type="scientific">Erythroxylum novogranatense</name>
    <dbReference type="NCBI Taxonomy" id="1862640"/>
    <lineage>
        <taxon>Eukaryota</taxon>
        <taxon>Viridiplantae</taxon>
        <taxon>Streptophyta</taxon>
        <taxon>Embryophyta</taxon>
        <taxon>Tracheophyta</taxon>
        <taxon>Spermatophyta</taxon>
        <taxon>Magnoliopsida</taxon>
        <taxon>eudicotyledons</taxon>
        <taxon>Gunneridae</taxon>
        <taxon>Pentapetalae</taxon>
        <taxon>rosids</taxon>
        <taxon>fabids</taxon>
        <taxon>Malpighiales</taxon>
        <taxon>Erythroxylaceae</taxon>
        <taxon>Erythroxylum</taxon>
    </lineage>
</organism>
<feature type="chain" id="PRO_5043854924" description="Gnk2-homologous domain-containing protein" evidence="6">
    <location>
        <begin position="24"/>
        <end position="241"/>
    </location>
</feature>
<sequence>MFCSKPILLICFCLLLRLRGTVSSSPLFHFCFSEGNYTSHTLYGFNLNNLLNSLSKTTPPTGFSLGSNGKGQYRVNGLALCRGDVSTEDCKTCVAEASTEIRQRCPTNKGAAIWYDYCLLKFSNLEFFGEIDNQYRFYMWNVQEVSNPAEFNAKVKYLLNAVSRKAYATPKLYATGELELGASQKLYGLAQCSRDLSSANCQSCLDQAISELPNCCDAKRGGRVVGASCNFRYELYPFVNA</sequence>
<protein>
    <recommendedName>
        <fullName evidence="7">Gnk2-homologous domain-containing protein</fullName>
    </recommendedName>
</protein>
<name>A0AAV8SAH8_9ROSI</name>
<dbReference type="Pfam" id="PF01657">
    <property type="entry name" value="Stress-antifung"/>
    <property type="match status" value="2"/>
</dbReference>
<evidence type="ECO:0000256" key="3">
    <source>
        <dbReference type="ARBA" id="ARBA00022729"/>
    </source>
</evidence>
<reference evidence="8 9" key="1">
    <citation type="submission" date="2021-09" db="EMBL/GenBank/DDBJ databases">
        <title>Genomic insights and catalytic innovation underlie evolution of tropane alkaloids biosynthesis.</title>
        <authorList>
            <person name="Wang Y.-J."/>
            <person name="Tian T."/>
            <person name="Huang J.-P."/>
            <person name="Huang S.-X."/>
        </authorList>
    </citation>
    <scope>NUCLEOTIDE SEQUENCE [LARGE SCALE GENOMIC DNA]</scope>
    <source>
        <strain evidence="8">KIB-2018</strain>
        <tissue evidence="8">Leaf</tissue>
    </source>
</reference>
<dbReference type="GO" id="GO:0005576">
    <property type="term" value="C:extracellular region"/>
    <property type="evidence" value="ECO:0007669"/>
    <property type="project" value="UniProtKB-SubCell"/>
</dbReference>
<comment type="similarity">
    <text evidence="5">Belongs to the cysteine-rich repeat secretory protein family.</text>
</comment>
<dbReference type="FunFam" id="3.30.430.20:FF:000002">
    <property type="entry name" value="Cysteine-rich receptor-like protein kinase 10"/>
    <property type="match status" value="1"/>
</dbReference>
<gene>
    <name evidence="8" type="ORF">K2173_018644</name>
</gene>
<keyword evidence="3 6" id="KW-0732">Signal</keyword>
<dbReference type="InterPro" id="IPR038408">
    <property type="entry name" value="GNK2_sf"/>
</dbReference>
<proteinExistence type="inferred from homology"/>
<dbReference type="InterPro" id="IPR002902">
    <property type="entry name" value="GNK2"/>
</dbReference>
<dbReference type="AlphaFoldDB" id="A0AAV8SAH8"/>
<comment type="caution">
    <text evidence="8">The sequence shown here is derived from an EMBL/GenBank/DDBJ whole genome shotgun (WGS) entry which is preliminary data.</text>
</comment>
<evidence type="ECO:0000256" key="1">
    <source>
        <dbReference type="ARBA" id="ARBA00004613"/>
    </source>
</evidence>
<dbReference type="Proteomes" id="UP001159364">
    <property type="component" value="Linkage Group LG12"/>
</dbReference>
<feature type="signal peptide" evidence="6">
    <location>
        <begin position="1"/>
        <end position="23"/>
    </location>
</feature>
<dbReference type="PANTHER" id="PTHR32411">
    <property type="entry name" value="CYSTEINE-RICH REPEAT SECRETORY PROTEIN 38-RELATED"/>
    <property type="match status" value="1"/>
</dbReference>
<feature type="domain" description="Gnk2-homologous" evidence="7">
    <location>
        <begin position="133"/>
        <end position="238"/>
    </location>
</feature>
<dbReference type="CDD" id="cd23509">
    <property type="entry name" value="Gnk2-like"/>
    <property type="match status" value="2"/>
</dbReference>
<evidence type="ECO:0000256" key="5">
    <source>
        <dbReference type="ARBA" id="ARBA00038515"/>
    </source>
</evidence>
<comment type="subcellular location">
    <subcellularLocation>
        <location evidence="1">Secreted</location>
    </subcellularLocation>
</comment>
<feature type="domain" description="Gnk2-homologous" evidence="7">
    <location>
        <begin position="25"/>
        <end position="127"/>
    </location>
</feature>
<dbReference type="EMBL" id="JAIWQS010000012">
    <property type="protein sequence ID" value="KAJ8749173.1"/>
    <property type="molecule type" value="Genomic_DNA"/>
</dbReference>
<keyword evidence="4" id="KW-0677">Repeat</keyword>
<dbReference type="PROSITE" id="PS51473">
    <property type="entry name" value="GNK2"/>
    <property type="match status" value="2"/>
</dbReference>
<dbReference type="Gene3D" id="3.30.430.20">
    <property type="entry name" value="Gnk2 domain, C-X8-C-X2-C motif"/>
    <property type="match status" value="2"/>
</dbReference>
<keyword evidence="2" id="KW-0964">Secreted</keyword>
<accession>A0AAV8SAH8</accession>